<dbReference type="RefSeq" id="WP_035618383.1">
    <property type="nucleotide sequence ID" value="NZ_ARYK01000008.1"/>
</dbReference>
<comment type="caution">
    <text evidence="2">The sequence shown here is derived from an EMBL/GenBank/DDBJ whole genome shotgun (WGS) entry which is preliminary data.</text>
</comment>
<dbReference type="eggNOG" id="COG2813">
    <property type="taxonomic scope" value="Bacteria"/>
</dbReference>
<evidence type="ECO:0000313" key="3">
    <source>
        <dbReference type="Proteomes" id="UP000025171"/>
    </source>
</evidence>
<name>A0A059FFV4_9PROT</name>
<evidence type="ECO:0000256" key="1">
    <source>
        <dbReference type="SAM" id="MobiDB-lite"/>
    </source>
</evidence>
<dbReference type="InterPro" id="IPR010342">
    <property type="entry name" value="DUF938"/>
</dbReference>
<protein>
    <recommendedName>
        <fullName evidence="4">SAM-dependent methyltransferase</fullName>
    </recommendedName>
</protein>
<keyword evidence="3" id="KW-1185">Reference proteome</keyword>
<dbReference type="PANTHER" id="PTHR20974:SF0">
    <property type="entry name" value="UPF0585 PROTEIN CG18661"/>
    <property type="match status" value="1"/>
</dbReference>
<dbReference type="InterPro" id="IPR029063">
    <property type="entry name" value="SAM-dependent_MTases_sf"/>
</dbReference>
<dbReference type="AlphaFoldDB" id="A0A059FFV4"/>
<dbReference type="PANTHER" id="PTHR20974">
    <property type="entry name" value="UPF0585 PROTEIN CG18661"/>
    <property type="match status" value="1"/>
</dbReference>
<dbReference type="OrthoDB" id="5525831at2"/>
<evidence type="ECO:0000313" key="2">
    <source>
        <dbReference type="EMBL" id="KCZ89510.1"/>
    </source>
</evidence>
<dbReference type="Pfam" id="PF06080">
    <property type="entry name" value="DUF938"/>
    <property type="match status" value="1"/>
</dbReference>
<dbReference type="SUPFAM" id="SSF53335">
    <property type="entry name" value="S-adenosyl-L-methionine-dependent methyltransferases"/>
    <property type="match status" value="1"/>
</dbReference>
<feature type="region of interest" description="Disordered" evidence="1">
    <location>
        <begin position="1"/>
        <end position="26"/>
    </location>
</feature>
<proteinExistence type="predicted"/>
<dbReference type="STRING" id="1280950.HJO_14867"/>
<organism evidence="2 3">
    <name type="scientific">Hyphomonas johnsonii MHS-2</name>
    <dbReference type="NCBI Taxonomy" id="1280950"/>
    <lineage>
        <taxon>Bacteria</taxon>
        <taxon>Pseudomonadati</taxon>
        <taxon>Pseudomonadota</taxon>
        <taxon>Alphaproteobacteria</taxon>
        <taxon>Hyphomonadales</taxon>
        <taxon>Hyphomonadaceae</taxon>
        <taxon>Hyphomonas</taxon>
    </lineage>
</organism>
<sequence length="220" mass="23727">MTGGPEKPVALENRDASADGRRYSPSVARNREPIRDVFAQQVATEGRVLEIASGTGEHGAFLTEALPGLDWTYSDIDPASLESQRAWVRAAGQGRLRGPLVLDASRADWGEAEAARPWDVVVSVNMVHIAPMAAVRGVFAGAGRLLKPGGRLFLYGPFAREGEMAPSNARFSEDLKRRDPDWGVRDLDLDLLPLALQAGLALKGITEMPANNLAVVFERG</sequence>
<reference evidence="2 3" key="1">
    <citation type="journal article" date="2014" name="Antonie Van Leeuwenhoek">
        <title>Hyphomonas beringensis sp. nov. and Hyphomonas chukchiensis sp. nov., isolated from surface seawater of the Bering Sea and Chukchi Sea.</title>
        <authorList>
            <person name="Li C."/>
            <person name="Lai Q."/>
            <person name="Li G."/>
            <person name="Dong C."/>
            <person name="Wang J."/>
            <person name="Liao Y."/>
            <person name="Shao Z."/>
        </authorList>
    </citation>
    <scope>NUCLEOTIDE SEQUENCE [LARGE SCALE GENOMIC DNA]</scope>
    <source>
        <strain evidence="2 3">MHS-2</strain>
    </source>
</reference>
<gene>
    <name evidence="2" type="ORF">HJO_14867</name>
</gene>
<dbReference type="EMBL" id="ARYK01000008">
    <property type="protein sequence ID" value="KCZ89510.1"/>
    <property type="molecule type" value="Genomic_DNA"/>
</dbReference>
<dbReference type="PATRIC" id="fig|1280950.3.peg.2986"/>
<dbReference type="Proteomes" id="UP000025171">
    <property type="component" value="Unassembled WGS sequence"/>
</dbReference>
<dbReference type="CDD" id="cd02440">
    <property type="entry name" value="AdoMet_MTases"/>
    <property type="match status" value="1"/>
</dbReference>
<feature type="compositionally biased region" description="Basic and acidic residues" evidence="1">
    <location>
        <begin position="12"/>
        <end position="22"/>
    </location>
</feature>
<evidence type="ECO:0008006" key="4">
    <source>
        <dbReference type="Google" id="ProtNLM"/>
    </source>
</evidence>
<accession>A0A059FFV4</accession>
<dbReference type="Gene3D" id="3.40.50.150">
    <property type="entry name" value="Vaccinia Virus protein VP39"/>
    <property type="match status" value="1"/>
</dbReference>